<proteinExistence type="predicted"/>
<evidence type="ECO:0000313" key="2">
    <source>
        <dbReference type="EMBL" id="MCK0538256.1"/>
    </source>
</evidence>
<dbReference type="Proteomes" id="UP001165524">
    <property type="component" value="Unassembled WGS sequence"/>
</dbReference>
<accession>A0ABT0E8U6</accession>
<keyword evidence="1" id="KW-0732">Signal</keyword>
<dbReference type="Pfam" id="PF16811">
    <property type="entry name" value="TAtT"/>
    <property type="match status" value="1"/>
</dbReference>
<organism evidence="2 3">
    <name type="scientific">Alcanivorax quisquiliarum</name>
    <dbReference type="NCBI Taxonomy" id="2933565"/>
    <lineage>
        <taxon>Bacteria</taxon>
        <taxon>Pseudomonadati</taxon>
        <taxon>Pseudomonadota</taxon>
        <taxon>Gammaproteobacteria</taxon>
        <taxon>Oceanospirillales</taxon>
        <taxon>Alcanivoracaceae</taxon>
        <taxon>Alcanivorax</taxon>
    </lineage>
</organism>
<evidence type="ECO:0000256" key="1">
    <source>
        <dbReference type="SAM" id="SignalP"/>
    </source>
</evidence>
<dbReference type="InterPro" id="IPR031823">
    <property type="entry name" value="TatT"/>
</dbReference>
<name>A0ABT0E8U6_9GAMM</name>
<dbReference type="EMBL" id="JALKII010000007">
    <property type="protein sequence ID" value="MCK0538256.1"/>
    <property type="molecule type" value="Genomic_DNA"/>
</dbReference>
<dbReference type="PROSITE" id="PS51257">
    <property type="entry name" value="PROKAR_LIPOPROTEIN"/>
    <property type="match status" value="1"/>
</dbReference>
<evidence type="ECO:0000313" key="3">
    <source>
        <dbReference type="Proteomes" id="UP001165524"/>
    </source>
</evidence>
<comment type="caution">
    <text evidence="2">The sequence shown here is derived from an EMBL/GenBank/DDBJ whole genome shotgun (WGS) entry which is preliminary data.</text>
</comment>
<dbReference type="Gene3D" id="1.25.40.920">
    <property type="entry name" value="TRAP transporter T-component"/>
    <property type="match status" value="1"/>
</dbReference>
<keyword evidence="3" id="KW-1185">Reference proteome</keyword>
<feature type="signal peptide" evidence="1">
    <location>
        <begin position="1"/>
        <end position="23"/>
    </location>
</feature>
<sequence>MPRSYLLPLILCLAALLAGCAVARVGDNLPYGVLNNNDVELVREGLPTYLLAIDGLIVNWPESEDMLRGGAGLYSAYAGLFVSDPERASLLSDKALTYAVRAACVRHRDYCQVRGMSVPALEQRLAKAGRRDVPVLYTLGTVWAGYIQIHSADWNAVADLARVQALLNRVIELDAGYERGQAHMYLAVLDSLLPEALGGQPASARRHFETAIALSEGRNLMAKVLYAERYARMAFEQPLHDRLLEEVLAADPEEHGLTLQNTFAQQEAKRLLAESGDYF</sequence>
<gene>
    <name evidence="2" type="ORF">MU846_11100</name>
</gene>
<feature type="chain" id="PRO_5045759052" evidence="1">
    <location>
        <begin position="24"/>
        <end position="279"/>
    </location>
</feature>
<reference evidence="2" key="1">
    <citation type="submission" date="2022-04" db="EMBL/GenBank/DDBJ databases">
        <title>Alcanivorax sp. CY1518 draft genome sequence.</title>
        <authorList>
            <person name="Zhao G."/>
            <person name="An M."/>
        </authorList>
    </citation>
    <scope>NUCLEOTIDE SEQUENCE</scope>
    <source>
        <strain evidence="2">CY1518</strain>
    </source>
</reference>
<dbReference type="InterPro" id="IPR038537">
    <property type="entry name" value="TatT_sf"/>
</dbReference>
<protein>
    <submittedName>
        <fullName evidence="2">TRAP transporter TatT component family protein</fullName>
    </submittedName>
</protein>
<dbReference type="RefSeq" id="WP_246952710.1">
    <property type="nucleotide sequence ID" value="NZ_JALKII010000007.1"/>
</dbReference>